<evidence type="ECO:0000313" key="2">
    <source>
        <dbReference type="Proteomes" id="UP000284842"/>
    </source>
</evidence>
<reference evidence="1 2" key="1">
    <citation type="journal article" date="2018" name="Evol. Lett.">
        <title>Horizontal gene cluster transfer increased hallucinogenic mushroom diversity.</title>
        <authorList>
            <person name="Reynolds H.T."/>
            <person name="Vijayakumar V."/>
            <person name="Gluck-Thaler E."/>
            <person name="Korotkin H.B."/>
            <person name="Matheny P.B."/>
            <person name="Slot J.C."/>
        </authorList>
    </citation>
    <scope>NUCLEOTIDE SEQUENCE [LARGE SCALE GENOMIC DNA]</scope>
    <source>
        <strain evidence="1 2">2629</strain>
    </source>
</reference>
<dbReference type="Proteomes" id="UP000284842">
    <property type="component" value="Unassembled WGS sequence"/>
</dbReference>
<keyword evidence="2" id="KW-1185">Reference proteome</keyword>
<dbReference type="EMBL" id="NHTK01000709">
    <property type="protein sequence ID" value="PPR06072.1"/>
    <property type="molecule type" value="Genomic_DNA"/>
</dbReference>
<proteinExistence type="predicted"/>
<sequence length="86" mass="9559">MDTSSTNNTSPVLTINKAENPTGEHIIAVKKDANLEDVIKLAKDPKSVTRLDIIHAFCGTFDKETLDKFLSHPDVRRVSEDGFMDD</sequence>
<dbReference type="InParanoid" id="A0A409YSU5"/>
<evidence type="ECO:0008006" key="3">
    <source>
        <dbReference type="Google" id="ProtNLM"/>
    </source>
</evidence>
<comment type="caution">
    <text evidence="1">The sequence shown here is derived from an EMBL/GenBank/DDBJ whole genome shotgun (WGS) entry which is preliminary data.</text>
</comment>
<dbReference type="SUPFAM" id="SSF54897">
    <property type="entry name" value="Protease propeptides/inhibitors"/>
    <property type="match status" value="1"/>
</dbReference>
<name>A0A409YSU5_9AGAR</name>
<organism evidence="1 2">
    <name type="scientific">Panaeolus cyanescens</name>
    <dbReference type="NCBI Taxonomy" id="181874"/>
    <lineage>
        <taxon>Eukaryota</taxon>
        <taxon>Fungi</taxon>
        <taxon>Dikarya</taxon>
        <taxon>Basidiomycota</taxon>
        <taxon>Agaricomycotina</taxon>
        <taxon>Agaricomycetes</taxon>
        <taxon>Agaricomycetidae</taxon>
        <taxon>Agaricales</taxon>
        <taxon>Agaricineae</taxon>
        <taxon>Galeropsidaceae</taxon>
        <taxon>Panaeolus</taxon>
    </lineage>
</organism>
<dbReference type="AlphaFoldDB" id="A0A409YSU5"/>
<protein>
    <recommendedName>
        <fullName evidence="3">Inhibitor I9 domain-containing protein</fullName>
    </recommendedName>
</protein>
<evidence type="ECO:0000313" key="1">
    <source>
        <dbReference type="EMBL" id="PPR06072.1"/>
    </source>
</evidence>
<accession>A0A409YSU5</accession>
<gene>
    <name evidence="1" type="ORF">CVT24_004230</name>
</gene>